<dbReference type="OrthoDB" id="17373at2759"/>
<evidence type="ECO:0000313" key="10">
    <source>
        <dbReference type="EMBL" id="KAF0307886.1"/>
    </source>
</evidence>
<protein>
    <recommendedName>
        <fullName evidence="3">lysozyme</fullName>
        <ecNumber evidence="3">3.2.1.17</ecNumber>
    </recommendedName>
</protein>
<dbReference type="FunFam" id="1.10.530.10:FF:000001">
    <property type="entry name" value="Lysozyme C"/>
    <property type="match status" value="1"/>
</dbReference>
<dbReference type="InterPro" id="IPR001916">
    <property type="entry name" value="Glyco_hydro_22"/>
</dbReference>
<dbReference type="CDD" id="cd16899">
    <property type="entry name" value="LYZ_C_invert"/>
    <property type="match status" value="1"/>
</dbReference>
<dbReference type="EMBL" id="VIIS01000536">
    <property type="protein sequence ID" value="KAF0307886.1"/>
    <property type="molecule type" value="Genomic_DNA"/>
</dbReference>
<feature type="domain" description="Glycosyl hydrolases family 22 (GH22)" evidence="9">
    <location>
        <begin position="49"/>
        <end position="67"/>
    </location>
</feature>
<dbReference type="PANTHER" id="PTHR11407">
    <property type="entry name" value="LYSOZYME C"/>
    <property type="match status" value="1"/>
</dbReference>
<dbReference type="InterPro" id="IPR000974">
    <property type="entry name" value="Glyco_hydro_22_lys"/>
</dbReference>
<proteinExistence type="inferred from homology"/>
<keyword evidence="4" id="KW-0081">Bacteriolytic enzyme</keyword>
<dbReference type="EC" id="3.2.1.17" evidence="3"/>
<dbReference type="Gene3D" id="1.10.530.10">
    <property type="match status" value="2"/>
</dbReference>
<evidence type="ECO:0000256" key="6">
    <source>
        <dbReference type="ARBA" id="ARBA00023295"/>
    </source>
</evidence>
<keyword evidence="11" id="KW-1185">Reference proteome</keyword>
<feature type="compositionally biased region" description="Low complexity" evidence="8">
    <location>
        <begin position="243"/>
        <end position="267"/>
    </location>
</feature>
<keyword evidence="5" id="KW-1015">Disulfide bond</keyword>
<evidence type="ECO:0000256" key="1">
    <source>
        <dbReference type="ARBA" id="ARBA00000632"/>
    </source>
</evidence>
<evidence type="ECO:0000256" key="4">
    <source>
        <dbReference type="ARBA" id="ARBA00022638"/>
    </source>
</evidence>
<evidence type="ECO:0000256" key="3">
    <source>
        <dbReference type="ARBA" id="ARBA00012732"/>
    </source>
</evidence>
<dbReference type="PROSITE" id="PS51348">
    <property type="entry name" value="GLYCOSYL_HYDROL_F22_2"/>
    <property type="match status" value="2"/>
</dbReference>
<comment type="similarity">
    <text evidence="2 7">Belongs to the glycosyl hydrolase 22 family.</text>
</comment>
<dbReference type="GO" id="GO:0003796">
    <property type="term" value="F:lysozyme activity"/>
    <property type="evidence" value="ECO:0007669"/>
    <property type="project" value="UniProtKB-EC"/>
</dbReference>
<feature type="region of interest" description="Disordered" evidence="8">
    <location>
        <begin position="243"/>
        <end position="269"/>
    </location>
</feature>
<dbReference type="SUPFAM" id="SSF53955">
    <property type="entry name" value="Lysozyme-like"/>
    <property type="match status" value="2"/>
</dbReference>
<comment type="catalytic activity">
    <reaction evidence="1">
        <text>Hydrolysis of (1-&gt;4)-beta-linkages between N-acetylmuramic acid and N-acetyl-D-glucosamine residues in a peptidoglycan and between N-acetyl-D-glucosamine residues in chitodextrins.</text>
        <dbReference type="EC" id="3.2.1.17"/>
    </reaction>
</comment>
<organism evidence="10 11">
    <name type="scientific">Amphibalanus amphitrite</name>
    <name type="common">Striped barnacle</name>
    <name type="synonym">Balanus amphitrite</name>
    <dbReference type="NCBI Taxonomy" id="1232801"/>
    <lineage>
        <taxon>Eukaryota</taxon>
        <taxon>Metazoa</taxon>
        <taxon>Ecdysozoa</taxon>
        <taxon>Arthropoda</taxon>
        <taxon>Crustacea</taxon>
        <taxon>Multicrustacea</taxon>
        <taxon>Cirripedia</taxon>
        <taxon>Thoracica</taxon>
        <taxon>Thoracicalcarea</taxon>
        <taxon>Balanomorpha</taxon>
        <taxon>Balanoidea</taxon>
        <taxon>Balanidae</taxon>
        <taxon>Amphibalaninae</taxon>
        <taxon>Amphibalanus</taxon>
    </lineage>
</organism>
<dbReference type="SMART" id="SM00263">
    <property type="entry name" value="LYZ1"/>
    <property type="match status" value="2"/>
</dbReference>
<dbReference type="PRINTS" id="PR00135">
    <property type="entry name" value="LYZLACT"/>
</dbReference>
<name>A0A6A4WKF8_AMPAM</name>
<sequence length="351" mass="40041">MCLAEHESRFNSGAVSPPNRDGSIDHGIFQLNDKYWCRRDDHSEYRNACGRNCNAFHDGNITDDIDCAQHVYREHQRMKGNGFLACFARLLMVLVGLLASADLGHAKVFERCELANELRSRGVSEKQLADWVCLAYHESRYDTAAVGRLNWDQSVDHGLFQISDIYWCDWSSDEPDRQYKNVCNNNCNSFRDDDIGDDLTCVMKIHKEHQRLQGNGFLAWVAWKQHCQHSDLSSYVSGCDRVTTSTTQRPTTTTTTTTRRPTATGRPSVQDFYRNPSKTNAHTHFNNLAPLANLLVRGARPQKGGDWIHLWPVTTRRPNSHAWSTPLTTYRPSIFDKNGNLRVTPSPWPGR</sequence>
<evidence type="ECO:0000313" key="11">
    <source>
        <dbReference type="Proteomes" id="UP000440578"/>
    </source>
</evidence>
<keyword evidence="6" id="KW-0326">Glycosidase</keyword>
<dbReference type="InterPro" id="IPR019799">
    <property type="entry name" value="Glyco_hydro_22_CS"/>
</dbReference>
<evidence type="ECO:0000256" key="8">
    <source>
        <dbReference type="SAM" id="MobiDB-lite"/>
    </source>
</evidence>
<gene>
    <name evidence="10" type="primary">LYZ_1</name>
    <name evidence="10" type="ORF">FJT64_002227</name>
</gene>
<dbReference type="PANTHER" id="PTHR11407:SF63">
    <property type="entry name" value="LYSOZYME C"/>
    <property type="match status" value="1"/>
</dbReference>
<keyword evidence="6" id="KW-0378">Hydrolase</keyword>
<dbReference type="PROSITE" id="PS00128">
    <property type="entry name" value="GLYCOSYL_HYDROL_F22_1"/>
    <property type="match status" value="2"/>
</dbReference>
<dbReference type="AlphaFoldDB" id="A0A6A4WKF8"/>
<evidence type="ECO:0000256" key="5">
    <source>
        <dbReference type="ARBA" id="ARBA00023157"/>
    </source>
</evidence>
<dbReference type="InterPro" id="IPR023346">
    <property type="entry name" value="Lysozyme-like_dom_sf"/>
</dbReference>
<feature type="domain" description="Glycosyl hydrolases family 22 (GH22)" evidence="9">
    <location>
        <begin position="183"/>
        <end position="201"/>
    </location>
</feature>
<accession>A0A6A4WKF8</accession>
<dbReference type="GO" id="GO:0031640">
    <property type="term" value="P:killing of cells of another organism"/>
    <property type="evidence" value="ECO:0007669"/>
    <property type="project" value="UniProtKB-KW"/>
</dbReference>
<comment type="caution">
    <text evidence="10">The sequence shown here is derived from an EMBL/GenBank/DDBJ whole genome shotgun (WGS) entry which is preliminary data.</text>
</comment>
<dbReference type="Pfam" id="PF00062">
    <property type="entry name" value="Lys"/>
    <property type="match status" value="2"/>
</dbReference>
<dbReference type="Proteomes" id="UP000440578">
    <property type="component" value="Unassembled WGS sequence"/>
</dbReference>
<dbReference type="GO" id="GO:0042742">
    <property type="term" value="P:defense response to bacterium"/>
    <property type="evidence" value="ECO:0007669"/>
    <property type="project" value="UniProtKB-KW"/>
</dbReference>
<keyword evidence="4" id="KW-0929">Antimicrobial</keyword>
<evidence type="ECO:0000256" key="7">
    <source>
        <dbReference type="RuleBase" id="RU004440"/>
    </source>
</evidence>
<dbReference type="PRINTS" id="PR00137">
    <property type="entry name" value="LYSOZYME"/>
</dbReference>
<reference evidence="10 11" key="1">
    <citation type="submission" date="2019-07" db="EMBL/GenBank/DDBJ databases">
        <title>Draft genome assembly of a fouling barnacle, Amphibalanus amphitrite (Darwin, 1854): The first reference genome for Thecostraca.</title>
        <authorList>
            <person name="Kim W."/>
        </authorList>
    </citation>
    <scope>NUCLEOTIDE SEQUENCE [LARGE SCALE GENOMIC DNA]</scope>
    <source>
        <strain evidence="10">SNU_AA5</strain>
        <tissue evidence="10">Soma without cirri and trophi</tissue>
    </source>
</reference>
<evidence type="ECO:0000256" key="2">
    <source>
        <dbReference type="ARBA" id="ARBA00010859"/>
    </source>
</evidence>
<evidence type="ECO:0000259" key="9">
    <source>
        <dbReference type="PROSITE" id="PS00128"/>
    </source>
</evidence>